<proteinExistence type="predicted"/>
<dbReference type="PANTHER" id="PTHR43242:SF1">
    <property type="entry name" value="NAD(P)-BINDING ROSSMANN-FOLD SUPERFAMILY PROTEIN"/>
    <property type="match status" value="1"/>
</dbReference>
<dbReference type="Proteomes" id="UP001138997">
    <property type="component" value="Unassembled WGS sequence"/>
</dbReference>
<evidence type="ECO:0000313" key="3">
    <source>
        <dbReference type="Proteomes" id="UP001138997"/>
    </source>
</evidence>
<keyword evidence="3" id="KW-1185">Reference proteome</keyword>
<name>A0A9X1NLB1_9ACTN</name>
<dbReference type="Gene3D" id="3.40.50.720">
    <property type="entry name" value="NAD(P)-binding Rossmann-like Domain"/>
    <property type="match status" value="1"/>
</dbReference>
<dbReference type="RefSeq" id="WP_231449974.1">
    <property type="nucleotide sequence ID" value="NZ_JAJOMB010000043.1"/>
</dbReference>
<dbReference type="EMBL" id="JAJOMB010000043">
    <property type="protein sequence ID" value="MCD5317122.1"/>
    <property type="molecule type" value="Genomic_DNA"/>
</dbReference>
<evidence type="ECO:0000259" key="1">
    <source>
        <dbReference type="Pfam" id="PF04321"/>
    </source>
</evidence>
<gene>
    <name evidence="2" type="ORF">LR394_40135</name>
</gene>
<evidence type="ECO:0000313" key="2">
    <source>
        <dbReference type="EMBL" id="MCD5317122.1"/>
    </source>
</evidence>
<comment type="caution">
    <text evidence="2">The sequence shown here is derived from an EMBL/GenBank/DDBJ whole genome shotgun (WGS) entry which is preliminary data.</text>
</comment>
<feature type="domain" description="RmlD-like substrate binding" evidence="1">
    <location>
        <begin position="1"/>
        <end position="261"/>
    </location>
</feature>
<dbReference type="Pfam" id="PF04321">
    <property type="entry name" value="RmlD_sub_bind"/>
    <property type="match status" value="1"/>
</dbReference>
<dbReference type="InterPro" id="IPR036291">
    <property type="entry name" value="NAD(P)-bd_dom_sf"/>
</dbReference>
<dbReference type="SUPFAM" id="SSF51735">
    <property type="entry name" value="NAD(P)-binding Rossmann-fold domains"/>
    <property type="match status" value="1"/>
</dbReference>
<dbReference type="AlphaFoldDB" id="A0A9X1NLB1"/>
<dbReference type="PANTHER" id="PTHR43242">
    <property type="entry name" value="NAD(P)-BINDING ROSSMANN-FOLD SUPERFAMILY PROTEIN"/>
    <property type="match status" value="1"/>
</dbReference>
<organism evidence="2 3">
    <name type="scientific">Kineosporia babensis</name>
    <dbReference type="NCBI Taxonomy" id="499548"/>
    <lineage>
        <taxon>Bacteria</taxon>
        <taxon>Bacillati</taxon>
        <taxon>Actinomycetota</taxon>
        <taxon>Actinomycetes</taxon>
        <taxon>Kineosporiales</taxon>
        <taxon>Kineosporiaceae</taxon>
        <taxon>Kineosporia</taxon>
    </lineage>
</organism>
<reference evidence="2" key="1">
    <citation type="submission" date="2021-11" db="EMBL/GenBank/DDBJ databases">
        <title>Streptomyces corallinus and Kineosporia corallina sp. nov., two new coral-derived marine actinobacteria.</title>
        <authorList>
            <person name="Buangrab K."/>
            <person name="Sutthacheep M."/>
            <person name="Yeemin T."/>
            <person name="Harunari E."/>
            <person name="Igarashi Y."/>
            <person name="Sripreechasak P."/>
            <person name="Kanchanasin P."/>
            <person name="Tanasupawat S."/>
            <person name="Phongsopitanun W."/>
        </authorList>
    </citation>
    <scope>NUCLEOTIDE SEQUENCE</scope>
    <source>
        <strain evidence="2">JCM 31032</strain>
    </source>
</reference>
<dbReference type="InterPro" id="IPR029903">
    <property type="entry name" value="RmlD-like-bd"/>
</dbReference>
<sequence length="273" mass="28303">MRLLVIGGSGYLGREVVRQAVVAGDEVSASYFSTPPPGVDAHRLDITRRPDVAELVTRLRPEAVVNAAYRQSDWATTAEGAMHVAAATASVGCRFVHVSSDALFSGAATSYDETARPDPVHMYGAAKAAAEVAVAGLHPAAAIVRTSLIVGNGDSPTEKFVHAIASGAKPGVLFTDDIKSPVHVADLAAALLELARSESAAGIHHVAGAEAISRHELGVLIARRDGLDETALPTGLRADSGVGGPADVRLDCTATQARLAVRLRGAHEFMLQP</sequence>
<accession>A0A9X1NLB1</accession>
<protein>
    <submittedName>
        <fullName evidence="2">Sugar nucleotide-binding protein</fullName>
    </submittedName>
</protein>